<sequence length="427" mass="46232">MVGVPFGRNLRTGTTVCFDPISWFQRAALISNPSMFVLGKPGLGKSSAVRRIMLGLDGYGTHSMVLGDLKGEHIDLIRAIGGQVIEIGRGRSQLNPLDTGMARQAAQLLSGQARSELLADAHGRRLTMLTGLVQLARNAPPSDREEAILDRALTVLDERLDDVPVLADVLAVIRDAPDEVRQVAIDHGDLGRYQHITEGLEATLMSMLSGKFGEIFAGQTSTPMKIDRSVVFDVSSIEDGDTALQAAVLLACWSYGFGTISVANALADAGVAPRRHYFVVMDELWRALRSGRGMVDRVDALTRLNRQWGTGQAMITHTMSDLDAIASEEDRAKARGFVERSGVVLCGGLPRGEMTQLTKAIPLSEKEQDMLVGWQDPPMWDSATGRESTPPGRGNFLIKVGGRPGIPVHVELTSAELSLNDTNKAWK</sequence>
<protein>
    <submittedName>
        <fullName evidence="1">ATP/GTP-binding protein</fullName>
    </submittedName>
</protein>
<dbReference type="RefSeq" id="WP_197551041.1">
    <property type="nucleotide sequence ID" value="NZ_CP063213.1"/>
</dbReference>
<dbReference type="EMBL" id="CP063213">
    <property type="protein sequence ID" value="QOR45469.1"/>
    <property type="molecule type" value="Genomic_DNA"/>
</dbReference>
<proteinExistence type="predicted"/>
<name>A0A7M1QU01_9ACTO</name>
<organism evidence="1 2">
    <name type="scientific">Trueperella pecoris</name>
    <dbReference type="NCBI Taxonomy" id="2733571"/>
    <lineage>
        <taxon>Bacteria</taxon>
        <taxon>Bacillati</taxon>
        <taxon>Actinomycetota</taxon>
        <taxon>Actinomycetes</taxon>
        <taxon>Actinomycetales</taxon>
        <taxon>Actinomycetaceae</taxon>
        <taxon>Trueperella</taxon>
    </lineage>
</organism>
<dbReference type="SUPFAM" id="SSF52540">
    <property type="entry name" value="P-loop containing nucleoside triphosphate hydrolases"/>
    <property type="match status" value="1"/>
</dbReference>
<gene>
    <name evidence="1" type="ORF">INS88_09455</name>
</gene>
<evidence type="ECO:0000313" key="1">
    <source>
        <dbReference type="EMBL" id="QOR45469.1"/>
    </source>
</evidence>
<keyword evidence="2" id="KW-1185">Reference proteome</keyword>
<accession>A0A7M1QU01</accession>
<dbReference type="AlphaFoldDB" id="A0A7M1QU01"/>
<evidence type="ECO:0000313" key="2">
    <source>
        <dbReference type="Proteomes" id="UP000595053"/>
    </source>
</evidence>
<dbReference type="Proteomes" id="UP000595053">
    <property type="component" value="Chromosome"/>
</dbReference>
<dbReference type="InterPro" id="IPR027417">
    <property type="entry name" value="P-loop_NTPase"/>
</dbReference>
<reference evidence="1 2" key="1">
    <citation type="submission" date="2020-10" db="EMBL/GenBank/DDBJ databases">
        <title>Trueperella pecoris sp. nov. isolated from bovine and porcine specimens.</title>
        <authorList>
            <person name="Schoenecker L."/>
            <person name="Schnydrig P."/>
            <person name="Brodard I."/>
            <person name="Thomann A."/>
            <person name="Hemphill A."/>
            <person name="Rodriguez-Campos S."/>
            <person name="Perreten V."/>
            <person name="Jores J."/>
            <person name="Kittl S."/>
        </authorList>
    </citation>
    <scope>NUCLEOTIDE SEQUENCE [LARGE SCALE GENOMIC DNA]</scope>
    <source>
        <strain evidence="1 2">15A0121</strain>
    </source>
</reference>
<dbReference type="Gene3D" id="3.40.50.300">
    <property type="entry name" value="P-loop containing nucleotide triphosphate hydrolases"/>
    <property type="match status" value="2"/>
</dbReference>